<feature type="domain" description="PAS" evidence="15">
    <location>
        <begin position="249"/>
        <end position="298"/>
    </location>
</feature>
<feature type="modified residue" description="4-hydroxyproline" evidence="13">
    <location>
        <position position="422"/>
    </location>
</feature>
<dbReference type="PANTHER" id="PTHR23043:SF7">
    <property type="entry name" value="HYPOXIA-INDUCIBLE FACTOR 1-ALPHA"/>
    <property type="match status" value="1"/>
</dbReference>
<accession>A0A9N7VGK0</accession>
<evidence type="ECO:0000256" key="2">
    <source>
        <dbReference type="ARBA" id="ARBA00004496"/>
    </source>
</evidence>
<dbReference type="GO" id="GO:0000977">
    <property type="term" value="F:RNA polymerase II transcription regulatory region sequence-specific DNA binding"/>
    <property type="evidence" value="ECO:0007669"/>
    <property type="project" value="TreeGrafter"/>
</dbReference>
<feature type="modified residue" description="4-hydroxyproline" evidence="13">
    <location>
        <position position="558"/>
    </location>
</feature>
<evidence type="ECO:0000313" key="18">
    <source>
        <dbReference type="Proteomes" id="UP001153269"/>
    </source>
</evidence>
<keyword evidence="18" id="KW-1185">Reference proteome</keyword>
<dbReference type="SUPFAM" id="SSF47459">
    <property type="entry name" value="HLH, helix-loop-helix DNA-binding domain"/>
    <property type="match status" value="1"/>
</dbReference>
<dbReference type="PANTHER" id="PTHR23043">
    <property type="entry name" value="HYPOXIA-INDUCIBLE FACTOR 1 ALPHA"/>
    <property type="match status" value="1"/>
</dbReference>
<dbReference type="GO" id="GO:0071456">
    <property type="term" value="P:cellular response to hypoxia"/>
    <property type="evidence" value="ECO:0007669"/>
    <property type="project" value="TreeGrafter"/>
</dbReference>
<evidence type="ECO:0000256" key="3">
    <source>
        <dbReference type="ARBA" id="ARBA00014446"/>
    </source>
</evidence>
<dbReference type="Pfam" id="PF08778">
    <property type="entry name" value="HIF-1a_CTAD"/>
    <property type="match status" value="1"/>
</dbReference>
<evidence type="ECO:0000256" key="10">
    <source>
        <dbReference type="ARBA" id="ARBA00023163"/>
    </source>
</evidence>
<keyword evidence="10" id="KW-0804">Transcription</keyword>
<evidence type="ECO:0000256" key="5">
    <source>
        <dbReference type="ARBA" id="ARBA00022737"/>
    </source>
</evidence>
<feature type="region of interest" description="Disordered" evidence="14">
    <location>
        <begin position="1"/>
        <end position="32"/>
    </location>
</feature>
<evidence type="ECO:0000256" key="4">
    <source>
        <dbReference type="ARBA" id="ARBA00022490"/>
    </source>
</evidence>
<evidence type="ECO:0000256" key="8">
    <source>
        <dbReference type="ARBA" id="ARBA00023125"/>
    </source>
</evidence>
<keyword evidence="6" id="KW-0832">Ubl conjugation</keyword>
<dbReference type="CDD" id="cd00130">
    <property type="entry name" value="PAS"/>
    <property type="match status" value="2"/>
</dbReference>
<feature type="domain" description="BHLH" evidence="16">
    <location>
        <begin position="16"/>
        <end position="69"/>
    </location>
</feature>
<proteinExistence type="predicted"/>
<evidence type="ECO:0000256" key="1">
    <source>
        <dbReference type="ARBA" id="ARBA00004123"/>
    </source>
</evidence>
<dbReference type="InterPro" id="IPR013767">
    <property type="entry name" value="PAS_fold"/>
</dbReference>
<keyword evidence="7" id="KW-0805">Transcription regulation</keyword>
<evidence type="ECO:0000256" key="7">
    <source>
        <dbReference type="ARBA" id="ARBA00023015"/>
    </source>
</evidence>
<dbReference type="InterPro" id="IPR021537">
    <property type="entry name" value="HIF_alpha-like"/>
</dbReference>
<dbReference type="Pfam" id="PF11413">
    <property type="entry name" value="HIF-1"/>
    <property type="match status" value="1"/>
</dbReference>
<dbReference type="InterPro" id="IPR035965">
    <property type="entry name" value="PAS-like_dom_sf"/>
</dbReference>
<dbReference type="PROSITE" id="PS50112">
    <property type="entry name" value="PAS"/>
    <property type="match status" value="2"/>
</dbReference>
<evidence type="ECO:0000256" key="13">
    <source>
        <dbReference type="PIRSR" id="PIRSR621537-50"/>
    </source>
</evidence>
<dbReference type="AlphaFoldDB" id="A0A9N7VGK0"/>
<dbReference type="GO" id="GO:0046983">
    <property type="term" value="F:protein dimerization activity"/>
    <property type="evidence" value="ECO:0007669"/>
    <property type="project" value="InterPro"/>
</dbReference>
<evidence type="ECO:0000256" key="14">
    <source>
        <dbReference type="SAM" id="MobiDB-lite"/>
    </source>
</evidence>
<dbReference type="InterPro" id="IPR013655">
    <property type="entry name" value="PAS_fold_3"/>
</dbReference>
<protein>
    <recommendedName>
        <fullName evidence="3">Hypoxia-inducible factor 1-alpha</fullName>
    </recommendedName>
</protein>
<dbReference type="InterPro" id="IPR001321">
    <property type="entry name" value="HIF-1_alpha"/>
</dbReference>
<evidence type="ECO:0000313" key="17">
    <source>
        <dbReference type="EMBL" id="CAB1449255.1"/>
    </source>
</evidence>
<evidence type="ECO:0000256" key="6">
    <source>
        <dbReference type="ARBA" id="ARBA00022843"/>
    </source>
</evidence>
<dbReference type="InterPro" id="IPR000014">
    <property type="entry name" value="PAS"/>
</dbReference>
<dbReference type="Gene3D" id="4.10.280.10">
    <property type="entry name" value="Helix-loop-helix DNA-binding domain"/>
    <property type="match status" value="1"/>
</dbReference>
<dbReference type="GO" id="GO:0005737">
    <property type="term" value="C:cytoplasm"/>
    <property type="evidence" value="ECO:0007669"/>
    <property type="project" value="UniProtKB-SubCell"/>
</dbReference>
<gene>
    <name evidence="17" type="ORF">PLEPLA_LOCUS36936</name>
</gene>
<feature type="compositionally biased region" description="Basic and acidic residues" evidence="14">
    <location>
        <begin position="7"/>
        <end position="32"/>
    </location>
</feature>
<dbReference type="InterPro" id="IPR036638">
    <property type="entry name" value="HLH_DNA-bd_sf"/>
</dbReference>
<comment type="caution">
    <text evidence="17">The sequence shown here is derived from an EMBL/GenBank/DDBJ whole genome shotgun (WGS) entry which is preliminary data.</text>
</comment>
<keyword evidence="8" id="KW-0238">DNA-binding</keyword>
<dbReference type="FunFam" id="4.10.280.10:FF:000076">
    <property type="entry name" value="hypoxia-inducible factor 3-alpha isoform X1"/>
    <property type="match status" value="1"/>
</dbReference>
<dbReference type="InterPro" id="IPR014887">
    <property type="entry name" value="HIF-1_CTAD"/>
</dbReference>
<dbReference type="GO" id="GO:0000981">
    <property type="term" value="F:DNA-binding transcription factor activity, RNA polymerase II-specific"/>
    <property type="evidence" value="ECO:0007669"/>
    <property type="project" value="TreeGrafter"/>
</dbReference>
<dbReference type="SUPFAM" id="SSF55785">
    <property type="entry name" value="PYP-like sensor domain (PAS domain)"/>
    <property type="match status" value="2"/>
</dbReference>
<dbReference type="Pfam" id="PF23171">
    <property type="entry name" value="bHLH_HIF1A"/>
    <property type="match status" value="1"/>
</dbReference>
<organism evidence="17 18">
    <name type="scientific">Pleuronectes platessa</name>
    <name type="common">European plaice</name>
    <dbReference type="NCBI Taxonomy" id="8262"/>
    <lineage>
        <taxon>Eukaryota</taxon>
        <taxon>Metazoa</taxon>
        <taxon>Chordata</taxon>
        <taxon>Craniata</taxon>
        <taxon>Vertebrata</taxon>
        <taxon>Euteleostomi</taxon>
        <taxon>Actinopterygii</taxon>
        <taxon>Neopterygii</taxon>
        <taxon>Teleostei</taxon>
        <taxon>Neoteleostei</taxon>
        <taxon>Acanthomorphata</taxon>
        <taxon>Carangaria</taxon>
        <taxon>Pleuronectiformes</taxon>
        <taxon>Pleuronectoidei</taxon>
        <taxon>Pleuronectidae</taxon>
        <taxon>Pleuronectes</taxon>
    </lineage>
</organism>
<dbReference type="FunFam" id="3.30.450.20:FF:000005">
    <property type="entry name" value="Hypoxia-inducible factor 1 subunit alpha"/>
    <property type="match status" value="1"/>
</dbReference>
<dbReference type="SMART" id="SM00091">
    <property type="entry name" value="PAS"/>
    <property type="match status" value="2"/>
</dbReference>
<evidence type="ECO:0000259" key="16">
    <source>
        <dbReference type="PROSITE" id="PS50888"/>
    </source>
</evidence>
<dbReference type="Pfam" id="PF08447">
    <property type="entry name" value="PAS_3"/>
    <property type="match status" value="1"/>
</dbReference>
<dbReference type="NCBIfam" id="TIGR00229">
    <property type="entry name" value="sensory_box"/>
    <property type="match status" value="2"/>
</dbReference>
<dbReference type="PRINTS" id="PR01080">
    <property type="entry name" value="HYPOXIAIF1A"/>
</dbReference>
<dbReference type="GO" id="GO:0005634">
    <property type="term" value="C:nucleus"/>
    <property type="evidence" value="ECO:0007669"/>
    <property type="project" value="UniProtKB-SubCell"/>
</dbReference>
<dbReference type="FunFam" id="3.30.450.20:FF:000015">
    <property type="entry name" value="Hypoxia-inducible factor 1-alpha isoform 1"/>
    <property type="match status" value="1"/>
</dbReference>
<keyword evidence="12" id="KW-0379">Hydroxylation</keyword>
<keyword evidence="11" id="KW-0539">Nucleus</keyword>
<dbReference type="SMART" id="SM00086">
    <property type="entry name" value="PAC"/>
    <property type="match status" value="1"/>
</dbReference>
<sequence>MDTGTVPEKKRVSSDRRKEKSRDAARSRRGKESEVFYELAQELPLPHSVSSSLDKASIMRLTMSYLRIRKLLTSDEPVAEEETELDIHLNSSYLKALDGFLIVLSEDGDIIYLSENVNKCLGLAQFDLTGHSVFDFTHPCDQEELRELLIHKTGSKKTKESNTERSFFLRMKCTLTSRGRTVNVKSATWKVLHCSGHVRVYDTKTEETSNGLKEPPVPYLVLICDPVPHPSNIEVPLDTKTFLSRHTMDMKFTYCDERITELMGYDPEDLLNRSVYEYYHAMDSDHLTKSHHNLFAKGQVSTGQYRMLAKRGGFVWVETQATVIYNNKNSQPQCVVCVNFVLSGIQEEKLILSLEQTEDEIMVKKEQKRQEKEEKVVVESSLPDMSTTLLKEEEEEASKARPLASLYDQLKEKPEALTLLAPAAGDTIISLDFSCPDSEMQLLKDAPLYNDVMLPSSSEKLALPLSPLPPSEPLNTRGGFKSEESKAESYPPAPSTTITCHSSSEADSPMDFCFPMDSDMSSDFKLDLVEKLFAIDTEPKTPFNTQAMEDLDLEMLAPYIPMDDDYQLRSLTLDEPLTSGQVKSLKSSPVQVTQQVDSYPSSPFSGVGSSTSSPAPLAPVIVAHLATIIAKRTPQFDKEVSLRTLAAQNAQRKRKLGDLKDMFGQVGKFAGEQLVQGKKLKAAESGKTTTTFLLSSDLATCLLGSTSDVTRPLFLPQLTRYDCEVNAPLPGRQYLLQGEELLRALDHVN</sequence>
<keyword evidence="4" id="KW-0963">Cytoplasm</keyword>
<dbReference type="InterPro" id="IPR001610">
    <property type="entry name" value="PAC"/>
</dbReference>
<keyword evidence="5" id="KW-0677">Repeat</keyword>
<dbReference type="EMBL" id="CADEAL010004008">
    <property type="protein sequence ID" value="CAB1449255.1"/>
    <property type="molecule type" value="Genomic_DNA"/>
</dbReference>
<evidence type="ECO:0000259" key="15">
    <source>
        <dbReference type="PROSITE" id="PS50112"/>
    </source>
</evidence>
<keyword evidence="9" id="KW-0010">Activator</keyword>
<feature type="domain" description="PAS" evidence="15">
    <location>
        <begin position="94"/>
        <end position="157"/>
    </location>
</feature>
<reference evidence="17" key="1">
    <citation type="submission" date="2020-03" db="EMBL/GenBank/DDBJ databases">
        <authorList>
            <person name="Weist P."/>
        </authorList>
    </citation>
    <scope>NUCLEOTIDE SEQUENCE</scope>
</reference>
<dbReference type="SMART" id="SM00353">
    <property type="entry name" value="HLH"/>
    <property type="match status" value="1"/>
</dbReference>
<name>A0A9N7VGK0_PLEPL</name>
<dbReference type="InterPro" id="IPR011598">
    <property type="entry name" value="bHLH_dom"/>
</dbReference>
<dbReference type="PROSITE" id="PS50888">
    <property type="entry name" value="BHLH"/>
    <property type="match status" value="1"/>
</dbReference>
<comment type="subcellular location">
    <subcellularLocation>
        <location evidence="2">Cytoplasm</location>
    </subcellularLocation>
    <subcellularLocation>
        <location evidence="1">Nucleus</location>
    </subcellularLocation>
</comment>
<dbReference type="Proteomes" id="UP001153269">
    <property type="component" value="Unassembled WGS sequence"/>
</dbReference>
<dbReference type="Pfam" id="PF00989">
    <property type="entry name" value="PAS"/>
    <property type="match status" value="1"/>
</dbReference>
<feature type="modified residue" description="(3S)-3-hydroxyasparagine" evidence="13">
    <location>
        <position position="726"/>
    </location>
</feature>
<evidence type="ECO:0000256" key="11">
    <source>
        <dbReference type="ARBA" id="ARBA00023242"/>
    </source>
</evidence>
<evidence type="ECO:0000256" key="12">
    <source>
        <dbReference type="ARBA" id="ARBA00023278"/>
    </source>
</evidence>
<feature type="region of interest" description="Disordered" evidence="14">
    <location>
        <begin position="463"/>
        <end position="503"/>
    </location>
</feature>
<evidence type="ECO:0000256" key="9">
    <source>
        <dbReference type="ARBA" id="ARBA00023159"/>
    </source>
</evidence>
<dbReference type="Gene3D" id="3.30.450.20">
    <property type="entry name" value="PAS domain"/>
    <property type="match status" value="2"/>
</dbReference>